<dbReference type="Gramene" id="AET7Gv20557200.1">
    <property type="protein sequence ID" value="AET7Gv20557200.1"/>
    <property type="gene ID" value="AET7Gv20557200"/>
</dbReference>
<accession>A0A453RF12</accession>
<dbReference type="EnsemblPlants" id="AET7Gv20557200.1">
    <property type="protein sequence ID" value="AET7Gv20557200.1"/>
    <property type="gene ID" value="AET7Gv20557200"/>
</dbReference>
<protein>
    <submittedName>
        <fullName evidence="1">Uncharacterized protein</fullName>
    </submittedName>
</protein>
<reference evidence="1" key="3">
    <citation type="journal article" date="2017" name="Nature">
        <title>Genome sequence of the progenitor of the wheat D genome Aegilops tauschii.</title>
        <authorList>
            <person name="Luo M.C."/>
            <person name="Gu Y.Q."/>
            <person name="Puiu D."/>
            <person name="Wang H."/>
            <person name="Twardziok S.O."/>
            <person name="Deal K.R."/>
            <person name="Huo N."/>
            <person name="Zhu T."/>
            <person name="Wang L."/>
            <person name="Wang Y."/>
            <person name="McGuire P.E."/>
            <person name="Liu S."/>
            <person name="Long H."/>
            <person name="Ramasamy R.K."/>
            <person name="Rodriguez J.C."/>
            <person name="Van S.L."/>
            <person name="Yuan L."/>
            <person name="Wang Z."/>
            <person name="Xia Z."/>
            <person name="Xiao L."/>
            <person name="Anderson O.D."/>
            <person name="Ouyang S."/>
            <person name="Liang Y."/>
            <person name="Zimin A.V."/>
            <person name="Pertea G."/>
            <person name="Qi P."/>
            <person name="Bennetzen J.L."/>
            <person name="Dai X."/>
            <person name="Dawson M.W."/>
            <person name="Muller H.G."/>
            <person name="Kugler K."/>
            <person name="Rivarola-Duarte L."/>
            <person name="Spannagl M."/>
            <person name="Mayer K.F.X."/>
            <person name="Lu F.H."/>
            <person name="Bevan M.W."/>
            <person name="Leroy P."/>
            <person name="Li P."/>
            <person name="You F.M."/>
            <person name="Sun Q."/>
            <person name="Liu Z."/>
            <person name="Lyons E."/>
            <person name="Wicker T."/>
            <person name="Salzberg S.L."/>
            <person name="Devos K.M."/>
            <person name="Dvorak J."/>
        </authorList>
    </citation>
    <scope>NUCLEOTIDE SEQUENCE [LARGE SCALE GENOMIC DNA]</scope>
    <source>
        <strain evidence="1">cv. AL8/78</strain>
    </source>
</reference>
<evidence type="ECO:0000313" key="1">
    <source>
        <dbReference type="EnsemblPlants" id="AET7Gv20557200.1"/>
    </source>
</evidence>
<sequence>MSRSFSVAMLLQRIHSLLLDSVFRSRLMMSRCLSLISRLQGPSLSGSARITSRVISHLGLPKLSSRMAVTSVWSTCLGLIA</sequence>
<dbReference type="AlphaFoldDB" id="A0A453RF12"/>
<reference evidence="1" key="5">
    <citation type="journal article" date="2021" name="G3 (Bethesda)">
        <title>Aegilops tauschii genome assembly Aet v5.0 features greater sequence contiguity and improved annotation.</title>
        <authorList>
            <person name="Wang L."/>
            <person name="Zhu T."/>
            <person name="Rodriguez J.C."/>
            <person name="Deal K.R."/>
            <person name="Dubcovsky J."/>
            <person name="McGuire P.E."/>
            <person name="Lux T."/>
            <person name="Spannagl M."/>
            <person name="Mayer K.F.X."/>
            <person name="Baldrich P."/>
            <person name="Meyers B.C."/>
            <person name="Huo N."/>
            <person name="Gu Y.Q."/>
            <person name="Zhou H."/>
            <person name="Devos K.M."/>
            <person name="Bennetzen J.L."/>
            <person name="Unver T."/>
            <person name="Budak H."/>
            <person name="Gulick P.J."/>
            <person name="Galiba G."/>
            <person name="Kalapos B."/>
            <person name="Nelson D.R."/>
            <person name="Li P."/>
            <person name="You F.M."/>
            <person name="Luo M.C."/>
            <person name="Dvorak J."/>
        </authorList>
    </citation>
    <scope>NUCLEOTIDE SEQUENCE [LARGE SCALE GENOMIC DNA]</scope>
    <source>
        <strain evidence="1">cv. AL8/78</strain>
    </source>
</reference>
<organism evidence="1 2">
    <name type="scientific">Aegilops tauschii subsp. strangulata</name>
    <name type="common">Goatgrass</name>
    <dbReference type="NCBI Taxonomy" id="200361"/>
    <lineage>
        <taxon>Eukaryota</taxon>
        <taxon>Viridiplantae</taxon>
        <taxon>Streptophyta</taxon>
        <taxon>Embryophyta</taxon>
        <taxon>Tracheophyta</taxon>
        <taxon>Spermatophyta</taxon>
        <taxon>Magnoliopsida</taxon>
        <taxon>Liliopsida</taxon>
        <taxon>Poales</taxon>
        <taxon>Poaceae</taxon>
        <taxon>BOP clade</taxon>
        <taxon>Pooideae</taxon>
        <taxon>Triticodae</taxon>
        <taxon>Triticeae</taxon>
        <taxon>Triticinae</taxon>
        <taxon>Aegilops</taxon>
    </lineage>
</organism>
<reference evidence="2" key="1">
    <citation type="journal article" date="2014" name="Science">
        <title>Ancient hybridizations among the ancestral genomes of bread wheat.</title>
        <authorList>
            <consortium name="International Wheat Genome Sequencing Consortium,"/>
            <person name="Marcussen T."/>
            <person name="Sandve S.R."/>
            <person name="Heier L."/>
            <person name="Spannagl M."/>
            <person name="Pfeifer M."/>
            <person name="Jakobsen K.S."/>
            <person name="Wulff B.B."/>
            <person name="Steuernagel B."/>
            <person name="Mayer K.F."/>
            <person name="Olsen O.A."/>
        </authorList>
    </citation>
    <scope>NUCLEOTIDE SEQUENCE [LARGE SCALE GENOMIC DNA]</scope>
    <source>
        <strain evidence="2">cv. AL8/78</strain>
    </source>
</reference>
<proteinExistence type="predicted"/>
<evidence type="ECO:0000313" key="2">
    <source>
        <dbReference type="Proteomes" id="UP000015105"/>
    </source>
</evidence>
<reference evidence="2" key="2">
    <citation type="journal article" date="2017" name="Nat. Plants">
        <title>The Aegilops tauschii genome reveals multiple impacts of transposons.</title>
        <authorList>
            <person name="Zhao G."/>
            <person name="Zou C."/>
            <person name="Li K."/>
            <person name="Wang K."/>
            <person name="Li T."/>
            <person name="Gao L."/>
            <person name="Zhang X."/>
            <person name="Wang H."/>
            <person name="Yang Z."/>
            <person name="Liu X."/>
            <person name="Jiang W."/>
            <person name="Mao L."/>
            <person name="Kong X."/>
            <person name="Jiao Y."/>
            <person name="Jia J."/>
        </authorList>
    </citation>
    <scope>NUCLEOTIDE SEQUENCE [LARGE SCALE GENOMIC DNA]</scope>
    <source>
        <strain evidence="2">cv. AL8/78</strain>
    </source>
</reference>
<reference evidence="1" key="4">
    <citation type="submission" date="2019-03" db="UniProtKB">
        <authorList>
            <consortium name="EnsemblPlants"/>
        </authorList>
    </citation>
    <scope>IDENTIFICATION</scope>
</reference>
<name>A0A453RF12_AEGTS</name>
<dbReference type="Proteomes" id="UP000015105">
    <property type="component" value="Chromosome 7D"/>
</dbReference>
<keyword evidence="2" id="KW-1185">Reference proteome</keyword>